<accession>A0ABQ8UNR7</accession>
<evidence type="ECO:0000313" key="4">
    <source>
        <dbReference type="Proteomes" id="UP001141327"/>
    </source>
</evidence>
<evidence type="ECO:0000313" key="3">
    <source>
        <dbReference type="EMBL" id="KAJ4460824.1"/>
    </source>
</evidence>
<feature type="signal peptide" evidence="2">
    <location>
        <begin position="1"/>
        <end position="21"/>
    </location>
</feature>
<dbReference type="PANTHER" id="PTHR37028">
    <property type="entry name" value="UNNAMED PRODUCT-RELATED"/>
    <property type="match status" value="1"/>
</dbReference>
<feature type="chain" id="PRO_5045985885" evidence="2">
    <location>
        <begin position="22"/>
        <end position="273"/>
    </location>
</feature>
<sequence>MPRDAALLTFLVLRGGWTGLAQPGCCLLRHSPPRPRPRIARGPSSRTRVCARAHRTGHGGSGRMAAQEAQRRKDELLEEERRLKQYEEMKNCTFAPSTTNLPKQPAGPILVRGLSRSARPRPPQTWPVEAAKDSAERAMRECTFRPRTNELSNRELIARILRSDDLEDSALSAAVGNPEEGEQRAGADANSRGAATFSQPTRQPRTNAAPVGKSGRSAVAWSTRPIFLHLISLALMLLSTMPVLAPPPGEAVLLQACFRPVRRAWGSHPPLSA</sequence>
<feature type="region of interest" description="Disordered" evidence="1">
    <location>
        <begin position="174"/>
        <end position="213"/>
    </location>
</feature>
<protein>
    <submittedName>
        <fullName evidence="3">Uncharacterized protein</fullName>
    </submittedName>
</protein>
<proteinExistence type="predicted"/>
<name>A0ABQ8UNR7_9EUKA</name>
<dbReference type="EMBL" id="JAPMOS010000011">
    <property type="protein sequence ID" value="KAJ4460824.1"/>
    <property type="molecule type" value="Genomic_DNA"/>
</dbReference>
<evidence type="ECO:0000256" key="1">
    <source>
        <dbReference type="SAM" id="MobiDB-lite"/>
    </source>
</evidence>
<dbReference type="Proteomes" id="UP001141327">
    <property type="component" value="Unassembled WGS sequence"/>
</dbReference>
<gene>
    <name evidence="3" type="ORF">PAPYR_3080</name>
</gene>
<organism evidence="3 4">
    <name type="scientific">Paratrimastix pyriformis</name>
    <dbReference type="NCBI Taxonomy" id="342808"/>
    <lineage>
        <taxon>Eukaryota</taxon>
        <taxon>Metamonada</taxon>
        <taxon>Preaxostyla</taxon>
        <taxon>Paratrimastigidae</taxon>
        <taxon>Paratrimastix</taxon>
    </lineage>
</organism>
<evidence type="ECO:0000256" key="2">
    <source>
        <dbReference type="SAM" id="SignalP"/>
    </source>
</evidence>
<feature type="compositionally biased region" description="Polar residues" evidence="1">
    <location>
        <begin position="196"/>
        <end position="206"/>
    </location>
</feature>
<keyword evidence="2" id="KW-0732">Signal</keyword>
<dbReference type="PANTHER" id="PTHR37028:SF4">
    <property type="entry name" value="ALMS MOTIF DOMAIN-CONTAINING PROTEIN"/>
    <property type="match status" value="1"/>
</dbReference>
<reference evidence="3" key="1">
    <citation type="journal article" date="2022" name="bioRxiv">
        <title>Genomics of Preaxostyla Flagellates Illuminates Evolutionary Transitions and the Path Towards Mitochondrial Loss.</title>
        <authorList>
            <person name="Novak L.V.F."/>
            <person name="Treitli S.C."/>
            <person name="Pyrih J."/>
            <person name="Halakuc P."/>
            <person name="Pipaliya S.V."/>
            <person name="Vacek V."/>
            <person name="Brzon O."/>
            <person name="Soukal P."/>
            <person name="Eme L."/>
            <person name="Dacks J.B."/>
            <person name="Karnkowska A."/>
            <person name="Elias M."/>
            <person name="Hampl V."/>
        </authorList>
    </citation>
    <scope>NUCLEOTIDE SEQUENCE</scope>
    <source>
        <strain evidence="3">RCP-MX</strain>
    </source>
</reference>
<keyword evidence="4" id="KW-1185">Reference proteome</keyword>
<comment type="caution">
    <text evidence="3">The sequence shown here is derived from an EMBL/GenBank/DDBJ whole genome shotgun (WGS) entry which is preliminary data.</text>
</comment>